<reference evidence="2" key="1">
    <citation type="journal article" date="2020" name="Stud. Mycol.">
        <title>101 Dothideomycetes genomes: a test case for predicting lifestyles and emergence of pathogens.</title>
        <authorList>
            <person name="Haridas S."/>
            <person name="Albert R."/>
            <person name="Binder M."/>
            <person name="Bloem J."/>
            <person name="Labutti K."/>
            <person name="Salamov A."/>
            <person name="Andreopoulos B."/>
            <person name="Baker S."/>
            <person name="Barry K."/>
            <person name="Bills G."/>
            <person name="Bluhm B."/>
            <person name="Cannon C."/>
            <person name="Castanera R."/>
            <person name="Culley D."/>
            <person name="Daum C."/>
            <person name="Ezra D."/>
            <person name="Gonzalez J."/>
            <person name="Henrissat B."/>
            <person name="Kuo A."/>
            <person name="Liang C."/>
            <person name="Lipzen A."/>
            <person name="Lutzoni F."/>
            <person name="Magnuson J."/>
            <person name="Mondo S."/>
            <person name="Nolan M."/>
            <person name="Ohm R."/>
            <person name="Pangilinan J."/>
            <person name="Park H.-J."/>
            <person name="Ramirez L."/>
            <person name="Alfaro M."/>
            <person name="Sun H."/>
            <person name="Tritt A."/>
            <person name="Yoshinaga Y."/>
            <person name="Zwiers L.-H."/>
            <person name="Turgeon B."/>
            <person name="Goodwin S."/>
            <person name="Spatafora J."/>
            <person name="Crous P."/>
            <person name="Grigoriev I."/>
        </authorList>
    </citation>
    <scope>NUCLEOTIDE SEQUENCE</scope>
    <source>
        <strain evidence="2">CBS 123094</strain>
    </source>
</reference>
<accession>A0A6A5WXL1</accession>
<dbReference type="EMBL" id="ML977565">
    <property type="protein sequence ID" value="KAF2004891.1"/>
    <property type="molecule type" value="Genomic_DNA"/>
</dbReference>
<dbReference type="Gene3D" id="2.170.15.10">
    <property type="entry name" value="Proaerolysin, chain A, domain 3"/>
    <property type="match status" value="1"/>
</dbReference>
<evidence type="ECO:0008006" key="4">
    <source>
        <dbReference type="Google" id="ProtNLM"/>
    </source>
</evidence>
<keyword evidence="3" id="KW-1185">Reference proteome</keyword>
<sequence>MIPSFSKLLLGAGFAAAALLDVARAADCGSGPYASVHAIGETKPSEDKGMVPWCSTLWDAGAPVTGLDIWYDDKQGINAIQLSYANGDKHGPFGVPGSSPQHQSIDWDYSKTFIDSLSLWGNGGGGQLGNIRLVLKDGREIDVGNRNDGKSKKTEFVIDVGSGIMLGAGGWGADNIKQGYFLFLKSKVEKITMTDPIFDDSPENLNAKQAGIELQTLDSDSHFNNKNSSSTWTWGKKTTRGSSTSTTSSVTKTFGTAISMTWEAGLPFLTVGGGIELSYETSTTKEQTLTSSTERELSWGGEEHLKPFEHIYCQANVKFGKSDLGYSAQINVNLADGSSWGWRERGTYSQVAWSDSNSKCQDKPFTGARRAISFNA</sequence>
<feature type="signal peptide" evidence="1">
    <location>
        <begin position="1"/>
        <end position="25"/>
    </location>
</feature>
<keyword evidence="1" id="KW-0732">Signal</keyword>
<gene>
    <name evidence="2" type="ORF">P154DRAFT_571641</name>
</gene>
<organism evidence="2 3">
    <name type="scientific">Amniculicola lignicola CBS 123094</name>
    <dbReference type="NCBI Taxonomy" id="1392246"/>
    <lineage>
        <taxon>Eukaryota</taxon>
        <taxon>Fungi</taxon>
        <taxon>Dikarya</taxon>
        <taxon>Ascomycota</taxon>
        <taxon>Pezizomycotina</taxon>
        <taxon>Dothideomycetes</taxon>
        <taxon>Pleosporomycetidae</taxon>
        <taxon>Pleosporales</taxon>
        <taxon>Amniculicolaceae</taxon>
        <taxon>Amniculicola</taxon>
    </lineage>
</organism>
<protein>
    <recommendedName>
        <fullName evidence="4">Jacalin-type lectin domain-containing protein</fullName>
    </recommendedName>
</protein>
<feature type="chain" id="PRO_5025358077" description="Jacalin-type lectin domain-containing protein" evidence="1">
    <location>
        <begin position="26"/>
        <end position="376"/>
    </location>
</feature>
<dbReference type="OrthoDB" id="3758675at2759"/>
<proteinExistence type="predicted"/>
<evidence type="ECO:0000256" key="1">
    <source>
        <dbReference type="SAM" id="SignalP"/>
    </source>
</evidence>
<evidence type="ECO:0000313" key="3">
    <source>
        <dbReference type="Proteomes" id="UP000799779"/>
    </source>
</evidence>
<dbReference type="SUPFAM" id="SSF56973">
    <property type="entry name" value="Aerolisin/ETX pore-forming domain"/>
    <property type="match status" value="1"/>
</dbReference>
<evidence type="ECO:0000313" key="2">
    <source>
        <dbReference type="EMBL" id="KAF2004891.1"/>
    </source>
</evidence>
<name>A0A6A5WXL1_9PLEO</name>
<dbReference type="AlphaFoldDB" id="A0A6A5WXL1"/>
<dbReference type="Proteomes" id="UP000799779">
    <property type="component" value="Unassembled WGS sequence"/>
</dbReference>